<evidence type="ECO:0000256" key="13">
    <source>
        <dbReference type="RuleBase" id="RU003991"/>
    </source>
</evidence>
<feature type="active site" description="For autocatalytic cleavage activity" evidence="12">
    <location>
        <position position="123"/>
    </location>
</feature>
<dbReference type="EC" id="3.4.21.88" evidence="12"/>
<keyword evidence="4 12" id="KW-0227">DNA damage</keyword>
<dbReference type="SUPFAM" id="SSF46785">
    <property type="entry name" value="Winged helix' DNA-binding domain"/>
    <property type="match status" value="1"/>
</dbReference>
<feature type="active site" description="For autocatalytic cleavage activity" evidence="12">
    <location>
        <position position="162"/>
    </location>
</feature>
<accession>A0A1G2RM96</accession>
<dbReference type="Gene3D" id="2.10.109.10">
    <property type="entry name" value="Umud Fragment, subunit A"/>
    <property type="match status" value="1"/>
</dbReference>
<evidence type="ECO:0000256" key="3">
    <source>
        <dbReference type="ARBA" id="ARBA00022705"/>
    </source>
</evidence>
<keyword evidence="7 12" id="KW-0805">Transcription regulation</keyword>
<evidence type="ECO:0000313" key="16">
    <source>
        <dbReference type="EMBL" id="OHA73489.1"/>
    </source>
</evidence>
<dbReference type="Pfam" id="PF01726">
    <property type="entry name" value="LexA_DNA_bind"/>
    <property type="match status" value="1"/>
</dbReference>
<dbReference type="HAMAP" id="MF_00015">
    <property type="entry name" value="LexA"/>
    <property type="match status" value="1"/>
</dbReference>
<dbReference type="PRINTS" id="PR00726">
    <property type="entry name" value="LEXASERPTASE"/>
</dbReference>
<evidence type="ECO:0000256" key="5">
    <source>
        <dbReference type="ARBA" id="ARBA00022801"/>
    </source>
</evidence>
<keyword evidence="9 12" id="KW-0804">Transcription</keyword>
<dbReference type="PANTHER" id="PTHR33516">
    <property type="entry name" value="LEXA REPRESSOR"/>
    <property type="match status" value="1"/>
</dbReference>
<keyword evidence="10 12" id="KW-0234">DNA repair</keyword>
<keyword evidence="6 12" id="KW-0068">Autocatalytic cleavage</keyword>
<dbReference type="EMBL" id="MHUG01000011">
    <property type="protein sequence ID" value="OHA73489.1"/>
    <property type="molecule type" value="Genomic_DNA"/>
</dbReference>
<dbReference type="InterPro" id="IPR006197">
    <property type="entry name" value="Peptidase_S24_LexA"/>
</dbReference>
<dbReference type="GO" id="GO:0004252">
    <property type="term" value="F:serine-type endopeptidase activity"/>
    <property type="evidence" value="ECO:0007669"/>
    <property type="project" value="UniProtKB-UniRule"/>
</dbReference>
<dbReference type="InterPro" id="IPR006200">
    <property type="entry name" value="LexA"/>
</dbReference>
<keyword evidence="3 12" id="KW-0235">DNA replication</keyword>
<evidence type="ECO:0000256" key="2">
    <source>
        <dbReference type="ARBA" id="ARBA00022491"/>
    </source>
</evidence>
<keyword evidence="2 12" id="KW-0678">Repressor</keyword>
<dbReference type="GO" id="GO:0006260">
    <property type="term" value="P:DNA replication"/>
    <property type="evidence" value="ECO:0007669"/>
    <property type="project" value="UniProtKB-UniRule"/>
</dbReference>
<gene>
    <name evidence="12" type="primary">lexA</name>
    <name evidence="16" type="ORF">A3B24_03185</name>
</gene>
<dbReference type="PANTHER" id="PTHR33516:SF2">
    <property type="entry name" value="LEXA REPRESSOR-RELATED"/>
    <property type="match status" value="1"/>
</dbReference>
<dbReference type="AlphaFoldDB" id="A0A1G2RM96"/>
<protein>
    <recommendedName>
        <fullName evidence="12">LexA repressor</fullName>
        <ecNumber evidence="12">3.4.21.88</ecNumber>
    </recommendedName>
</protein>
<feature type="site" description="Cleavage; by autolysis" evidence="12">
    <location>
        <begin position="88"/>
        <end position="89"/>
    </location>
</feature>
<evidence type="ECO:0000256" key="9">
    <source>
        <dbReference type="ARBA" id="ARBA00023163"/>
    </source>
</evidence>
<comment type="similarity">
    <text evidence="1 12 13">Belongs to the peptidase S24 family.</text>
</comment>
<evidence type="ECO:0000256" key="6">
    <source>
        <dbReference type="ARBA" id="ARBA00022813"/>
    </source>
</evidence>
<dbReference type="Pfam" id="PF00717">
    <property type="entry name" value="Peptidase_S24"/>
    <property type="match status" value="1"/>
</dbReference>
<dbReference type="Proteomes" id="UP000176917">
    <property type="component" value="Unassembled WGS sequence"/>
</dbReference>
<comment type="catalytic activity">
    <reaction evidence="12">
        <text>Hydrolysis of Ala-|-Gly bond in repressor LexA.</text>
        <dbReference type="EC" id="3.4.21.88"/>
    </reaction>
</comment>
<dbReference type="InterPro" id="IPR015927">
    <property type="entry name" value="Peptidase_S24_S26A/B/C"/>
</dbReference>
<dbReference type="NCBIfam" id="TIGR00498">
    <property type="entry name" value="lexA"/>
    <property type="match status" value="1"/>
</dbReference>
<dbReference type="InterPro" id="IPR006199">
    <property type="entry name" value="LexA_DNA-bd_dom"/>
</dbReference>
<dbReference type="GO" id="GO:0006508">
    <property type="term" value="P:proteolysis"/>
    <property type="evidence" value="ECO:0007669"/>
    <property type="project" value="InterPro"/>
</dbReference>
<evidence type="ECO:0000256" key="1">
    <source>
        <dbReference type="ARBA" id="ARBA00007484"/>
    </source>
</evidence>
<evidence type="ECO:0000256" key="11">
    <source>
        <dbReference type="ARBA" id="ARBA00023236"/>
    </source>
</evidence>
<proteinExistence type="inferred from homology"/>
<evidence type="ECO:0000259" key="15">
    <source>
        <dbReference type="Pfam" id="PF01726"/>
    </source>
</evidence>
<feature type="domain" description="Peptidase S24/S26A/S26B/S26C" evidence="14">
    <location>
        <begin position="81"/>
        <end position="195"/>
    </location>
</feature>
<comment type="caution">
    <text evidence="16">The sequence shown here is derived from an EMBL/GenBank/DDBJ whole genome shotgun (WGS) entry which is preliminary data.</text>
</comment>
<dbReference type="InterPro" id="IPR036390">
    <property type="entry name" value="WH_DNA-bd_sf"/>
</dbReference>
<dbReference type="CDD" id="cd06529">
    <property type="entry name" value="S24_LexA-like"/>
    <property type="match status" value="1"/>
</dbReference>
<organism evidence="16 17">
    <name type="scientific">Candidatus Wildermuthbacteria bacterium RIFCSPLOWO2_01_FULL_48_16</name>
    <dbReference type="NCBI Taxonomy" id="1802461"/>
    <lineage>
        <taxon>Bacteria</taxon>
        <taxon>Candidatus Wildermuthiibacteriota</taxon>
    </lineage>
</organism>
<evidence type="ECO:0000256" key="8">
    <source>
        <dbReference type="ARBA" id="ARBA00023125"/>
    </source>
</evidence>
<dbReference type="InterPro" id="IPR036388">
    <property type="entry name" value="WH-like_DNA-bd_sf"/>
</dbReference>
<evidence type="ECO:0000313" key="17">
    <source>
        <dbReference type="Proteomes" id="UP000176917"/>
    </source>
</evidence>
<evidence type="ECO:0000256" key="10">
    <source>
        <dbReference type="ARBA" id="ARBA00023204"/>
    </source>
</evidence>
<comment type="function">
    <text evidence="12">Represses a number of genes involved in the response to DNA damage (SOS response), including recA and lexA. In the presence of single-stranded DNA, RecA interacts with LexA causing an autocatalytic cleavage which disrupts the DNA-binding part of LexA, leading to derepression of the SOS regulon and eventually DNA repair.</text>
</comment>
<dbReference type="GO" id="GO:0006281">
    <property type="term" value="P:DNA repair"/>
    <property type="evidence" value="ECO:0007669"/>
    <property type="project" value="UniProtKB-UniRule"/>
</dbReference>
<dbReference type="STRING" id="1802461.A3B24_03185"/>
<evidence type="ECO:0000256" key="7">
    <source>
        <dbReference type="ARBA" id="ARBA00023015"/>
    </source>
</evidence>
<comment type="subunit">
    <text evidence="12">Homodimer.</text>
</comment>
<reference evidence="16 17" key="1">
    <citation type="journal article" date="2016" name="Nat. Commun.">
        <title>Thousands of microbial genomes shed light on interconnected biogeochemical processes in an aquifer system.</title>
        <authorList>
            <person name="Anantharaman K."/>
            <person name="Brown C.T."/>
            <person name="Hug L.A."/>
            <person name="Sharon I."/>
            <person name="Castelle C.J."/>
            <person name="Probst A.J."/>
            <person name="Thomas B.C."/>
            <person name="Singh A."/>
            <person name="Wilkins M.J."/>
            <person name="Karaoz U."/>
            <person name="Brodie E.L."/>
            <person name="Williams K.H."/>
            <person name="Hubbard S.S."/>
            <person name="Banfield J.F."/>
        </authorList>
    </citation>
    <scope>NUCLEOTIDE SEQUENCE [LARGE SCALE GENOMIC DNA]</scope>
</reference>
<feature type="domain" description="LexA repressor DNA-binding" evidence="15">
    <location>
        <begin position="1"/>
        <end position="64"/>
    </location>
</feature>
<dbReference type="SUPFAM" id="SSF51306">
    <property type="entry name" value="LexA/Signal peptidase"/>
    <property type="match status" value="1"/>
</dbReference>
<evidence type="ECO:0000256" key="4">
    <source>
        <dbReference type="ARBA" id="ARBA00022763"/>
    </source>
</evidence>
<sequence length="202" mass="22800">MEPITKKQKAILDFVQAFQKEKGYSPTLEEIGKKFKLSSVGTVYQYLDALRKKGYIQRNKGRARSIELYKRSDAGPLTEIPLLGVITAGKPIEAIENPQPLHVPRGMLSKTGRHYALLVRGDSMIDEGILNGDTVVVREQPSVEQGETAVAYLPERNEVTLKKVYLEKNRVRLQPANPRLKPFFEKSVEIQGKVISILRRLS</sequence>
<evidence type="ECO:0000256" key="12">
    <source>
        <dbReference type="HAMAP-Rule" id="MF_00015"/>
    </source>
</evidence>
<dbReference type="GO" id="GO:0009432">
    <property type="term" value="P:SOS response"/>
    <property type="evidence" value="ECO:0007669"/>
    <property type="project" value="UniProtKB-UniRule"/>
</dbReference>
<dbReference type="InterPro" id="IPR039418">
    <property type="entry name" value="LexA-like"/>
</dbReference>
<dbReference type="InterPro" id="IPR036286">
    <property type="entry name" value="LexA/Signal_pep-like_sf"/>
</dbReference>
<dbReference type="InterPro" id="IPR050077">
    <property type="entry name" value="LexA_repressor"/>
</dbReference>
<keyword evidence="8 12" id="KW-0238">DNA-binding</keyword>
<feature type="DNA-binding region" description="H-T-H motif" evidence="12">
    <location>
        <begin position="28"/>
        <end position="48"/>
    </location>
</feature>
<name>A0A1G2RM96_9BACT</name>
<evidence type="ECO:0000259" key="14">
    <source>
        <dbReference type="Pfam" id="PF00717"/>
    </source>
</evidence>
<dbReference type="GO" id="GO:0003677">
    <property type="term" value="F:DNA binding"/>
    <property type="evidence" value="ECO:0007669"/>
    <property type="project" value="UniProtKB-UniRule"/>
</dbReference>
<dbReference type="Gene3D" id="1.10.10.10">
    <property type="entry name" value="Winged helix-like DNA-binding domain superfamily/Winged helix DNA-binding domain"/>
    <property type="match status" value="1"/>
</dbReference>
<keyword evidence="11 12" id="KW-0742">SOS response</keyword>
<dbReference type="GO" id="GO:0045892">
    <property type="term" value="P:negative regulation of DNA-templated transcription"/>
    <property type="evidence" value="ECO:0007669"/>
    <property type="project" value="UniProtKB-UniRule"/>
</dbReference>
<keyword evidence="5 12" id="KW-0378">Hydrolase</keyword>